<dbReference type="KEGG" id="aup:AsAng_0034510"/>
<dbReference type="AlphaFoldDB" id="A0A916DTQ6"/>
<dbReference type="Proteomes" id="UP001060919">
    <property type="component" value="Chromosome"/>
</dbReference>
<evidence type="ECO:0000313" key="1">
    <source>
        <dbReference type="EMBL" id="BDS12726.1"/>
    </source>
</evidence>
<dbReference type="EMBL" id="AP026867">
    <property type="protein sequence ID" value="BDS12726.1"/>
    <property type="molecule type" value="Genomic_DNA"/>
</dbReference>
<evidence type="ECO:0000313" key="2">
    <source>
        <dbReference type="Proteomes" id="UP001060919"/>
    </source>
</evidence>
<accession>A0A916DTQ6</accession>
<proteinExistence type="predicted"/>
<protein>
    <submittedName>
        <fullName evidence="1">Uncharacterized protein</fullName>
    </submittedName>
</protein>
<keyword evidence="2" id="KW-1185">Reference proteome</keyword>
<dbReference type="RefSeq" id="WP_264788084.1">
    <property type="nucleotide sequence ID" value="NZ_AP026867.1"/>
</dbReference>
<reference evidence="1" key="1">
    <citation type="submission" date="2022-09" db="EMBL/GenBank/DDBJ databases">
        <title>Aureispira anguillicida sp. nov., isolated from Leptocephalus of Japanese eel Anguilla japonica.</title>
        <authorList>
            <person name="Yuasa K."/>
            <person name="Mekata T."/>
            <person name="Ikunari K."/>
        </authorList>
    </citation>
    <scope>NUCLEOTIDE SEQUENCE</scope>
    <source>
        <strain evidence="1">EL160426</strain>
    </source>
</reference>
<gene>
    <name evidence="1" type="ORF">AsAng_0034510</name>
</gene>
<name>A0A916DTQ6_9BACT</name>
<organism evidence="1 2">
    <name type="scientific">Aureispira anguillae</name>
    <dbReference type="NCBI Taxonomy" id="2864201"/>
    <lineage>
        <taxon>Bacteria</taxon>
        <taxon>Pseudomonadati</taxon>
        <taxon>Bacteroidota</taxon>
        <taxon>Saprospiria</taxon>
        <taxon>Saprospirales</taxon>
        <taxon>Saprospiraceae</taxon>
        <taxon>Aureispira</taxon>
    </lineage>
</organism>
<sequence>MMNIKEEDFTFDTDGESIQYLKEIVEKMMLEHGILSKEAVGRINKVWLKVGSVKGEGDPIYRESPVYWAYHFYYGKDSFWWVERREENNLPPLKPLPYLK</sequence>